<evidence type="ECO:0000313" key="4">
    <source>
        <dbReference type="Proteomes" id="UP001446871"/>
    </source>
</evidence>
<gene>
    <name evidence="3" type="ORF">PG996_008587</name>
</gene>
<organism evidence="3 4">
    <name type="scientific">Apiospora saccharicola</name>
    <dbReference type="NCBI Taxonomy" id="335842"/>
    <lineage>
        <taxon>Eukaryota</taxon>
        <taxon>Fungi</taxon>
        <taxon>Dikarya</taxon>
        <taxon>Ascomycota</taxon>
        <taxon>Pezizomycotina</taxon>
        <taxon>Sordariomycetes</taxon>
        <taxon>Xylariomycetidae</taxon>
        <taxon>Amphisphaeriales</taxon>
        <taxon>Apiosporaceae</taxon>
        <taxon>Apiospora</taxon>
    </lineage>
</organism>
<feature type="transmembrane region" description="Helical" evidence="2">
    <location>
        <begin position="101"/>
        <end position="122"/>
    </location>
</feature>
<sequence>MSSSFSSSFSLPTSSNTTSVRSRHPPTQHTYPRVPGAEGGLQDGGEGGKGEGGGEEEEMGVDRQGEGTGTGGRRQILTAVLFGSRGMSEDERETGRLMLGAWVRLFLFVVAVYLMVMGVRYFNWLTTQKV</sequence>
<dbReference type="EMBL" id="JAQQWM010000005">
    <property type="protein sequence ID" value="KAK8063935.1"/>
    <property type="molecule type" value="Genomic_DNA"/>
</dbReference>
<keyword evidence="2" id="KW-0812">Transmembrane</keyword>
<reference evidence="3 4" key="1">
    <citation type="submission" date="2023-01" db="EMBL/GenBank/DDBJ databases">
        <title>Analysis of 21 Apiospora genomes using comparative genomics revels a genus with tremendous synthesis potential of carbohydrate active enzymes and secondary metabolites.</title>
        <authorList>
            <person name="Sorensen T."/>
        </authorList>
    </citation>
    <scope>NUCLEOTIDE SEQUENCE [LARGE SCALE GENOMIC DNA]</scope>
    <source>
        <strain evidence="3 4">CBS 83171</strain>
    </source>
</reference>
<feature type="region of interest" description="Disordered" evidence="1">
    <location>
        <begin position="1"/>
        <end position="75"/>
    </location>
</feature>
<keyword evidence="4" id="KW-1185">Reference proteome</keyword>
<comment type="caution">
    <text evidence="3">The sequence shown here is derived from an EMBL/GenBank/DDBJ whole genome shotgun (WGS) entry which is preliminary data.</text>
</comment>
<feature type="compositionally biased region" description="Low complexity" evidence="1">
    <location>
        <begin position="1"/>
        <end position="19"/>
    </location>
</feature>
<name>A0ABR1V0W8_9PEZI</name>
<evidence type="ECO:0000313" key="3">
    <source>
        <dbReference type="EMBL" id="KAK8063935.1"/>
    </source>
</evidence>
<protein>
    <recommendedName>
        <fullName evidence="5">Copper transporter</fullName>
    </recommendedName>
</protein>
<evidence type="ECO:0000256" key="1">
    <source>
        <dbReference type="SAM" id="MobiDB-lite"/>
    </source>
</evidence>
<feature type="compositionally biased region" description="Gly residues" evidence="1">
    <location>
        <begin position="37"/>
        <end position="51"/>
    </location>
</feature>
<evidence type="ECO:0000256" key="2">
    <source>
        <dbReference type="SAM" id="Phobius"/>
    </source>
</evidence>
<proteinExistence type="predicted"/>
<evidence type="ECO:0008006" key="5">
    <source>
        <dbReference type="Google" id="ProtNLM"/>
    </source>
</evidence>
<keyword evidence="2" id="KW-1133">Transmembrane helix</keyword>
<accession>A0ABR1V0W8</accession>
<dbReference type="Proteomes" id="UP001446871">
    <property type="component" value="Unassembled WGS sequence"/>
</dbReference>
<keyword evidence="2" id="KW-0472">Membrane</keyword>